<dbReference type="EMBL" id="JBBKAI010000002">
    <property type="protein sequence ID" value="MEJ8657505.1"/>
    <property type="molecule type" value="Genomic_DNA"/>
</dbReference>
<evidence type="ECO:0000313" key="2">
    <source>
        <dbReference type="Proteomes" id="UP001375539"/>
    </source>
</evidence>
<proteinExistence type="predicted"/>
<gene>
    <name evidence="1" type="ORF">WKI58_13390</name>
</gene>
<comment type="caution">
    <text evidence="1">The sequence shown here is derived from an EMBL/GenBank/DDBJ whole genome shotgun (WGS) entry which is preliminary data.</text>
</comment>
<keyword evidence="2" id="KW-1185">Reference proteome</keyword>
<sequence>MPVDELPSCGDVGAAEFPVAARIVEGPAQYRAGAGAHEFSVELTNTTAEPCLNIHPVLVLTGQGRALTPDRIRMEFLDTGVQIWRPVTIEKTEQGEAVGAFGAGAGGFAGLSLPARGIFTVRVRLGFPDRATAPDAVVANAAVVQRRGADGDWVGESNDYRFSILAAEPTGPATEPDSPPDGNSETQSTGASANPSGNASGDVSGTEDTGTTWQNGHELAATGAGPRYAIGLAAAGGALLAGSLVLLFGRRRLRSRPR</sequence>
<reference evidence="1" key="1">
    <citation type="submission" date="2024-03" db="EMBL/GenBank/DDBJ databases">
        <title>Novel Streptomyces species of biotechnological and ecological value are a feature of Machair soil.</title>
        <authorList>
            <person name="Prole J.R."/>
            <person name="Goodfellow M."/>
            <person name="Allenby N."/>
            <person name="Ward A.C."/>
        </authorList>
    </citation>
    <scope>NUCLEOTIDE SEQUENCE</scope>
    <source>
        <strain evidence="1">MS1.AVA.4</strain>
    </source>
</reference>
<organism evidence="1 2">
    <name type="scientific">Streptomyces pratisoli</name>
    <dbReference type="NCBI Taxonomy" id="3139917"/>
    <lineage>
        <taxon>Bacteria</taxon>
        <taxon>Bacillati</taxon>
        <taxon>Actinomycetota</taxon>
        <taxon>Actinomycetes</taxon>
        <taxon>Kitasatosporales</taxon>
        <taxon>Streptomycetaceae</taxon>
        <taxon>Streptomyces</taxon>
    </lineage>
</organism>
<accession>A0ACC6QG84</accession>
<protein>
    <submittedName>
        <fullName evidence="1">Uncharacterized protein</fullName>
    </submittedName>
</protein>
<name>A0ACC6QG84_9ACTN</name>
<dbReference type="Proteomes" id="UP001375539">
    <property type="component" value="Unassembled WGS sequence"/>
</dbReference>
<evidence type="ECO:0000313" key="1">
    <source>
        <dbReference type="EMBL" id="MEJ8657505.1"/>
    </source>
</evidence>